<feature type="domain" description="Arrestin C-terminal-like" evidence="2">
    <location>
        <begin position="163"/>
        <end position="294"/>
    </location>
</feature>
<dbReference type="InterPro" id="IPR011021">
    <property type="entry name" value="Arrestin-like_N"/>
</dbReference>
<sequence>MKYFSIVFDKETPIFSGGETLKGVLRLSVNERLKINSVKLRIKGKAKVQWTHGEATYRDKEKYIDETLFFMKKDPGKDLFIESENYTFPFQFKLPENLPTSFEHLNGRIRYSIKGTVDIPWAIDKHTEQSFSVLSHVDLNNYSTLDQPYGVSTRKVLCCGPCSSKPISVSFIVLKTGFVPGEHIYFDVEVENRTKREVKKIKVVLMQNLTFQAKKRFHNCTRKVTSMEFRQKIDAKKTEVFKNMKMLIPSISPSTMGCSSLIDVSYELFLNFDATGLSVSSDLNIPIQIGTMPVRKAKMPSNLKFEFEECVFEPNLVEIKQNKQKQIFESNANVFKPKYPFYKDFNSLEDIE</sequence>
<dbReference type="SUPFAM" id="SSF81296">
    <property type="entry name" value="E set domains"/>
    <property type="match status" value="2"/>
</dbReference>
<dbReference type="InterPro" id="IPR014752">
    <property type="entry name" value="Arrestin-like_C"/>
</dbReference>
<dbReference type="Pfam" id="PF02752">
    <property type="entry name" value="Arrestin_C"/>
    <property type="match status" value="1"/>
</dbReference>
<dbReference type="GO" id="GO:0015031">
    <property type="term" value="P:protein transport"/>
    <property type="evidence" value="ECO:0007669"/>
    <property type="project" value="TreeGrafter"/>
</dbReference>
<dbReference type="OrthoDB" id="2333384at2759"/>
<keyword evidence="4" id="KW-1185">Reference proteome</keyword>
<dbReference type="SMART" id="SM01017">
    <property type="entry name" value="Arrestin_C"/>
    <property type="match status" value="1"/>
</dbReference>
<name>A0A3M7PGQ3_BRAPC</name>
<evidence type="ECO:0000256" key="1">
    <source>
        <dbReference type="ARBA" id="ARBA00005298"/>
    </source>
</evidence>
<evidence type="ECO:0000313" key="3">
    <source>
        <dbReference type="EMBL" id="RMZ97900.1"/>
    </source>
</evidence>
<protein>
    <submittedName>
        <fullName evidence="3">Arrestin domain-containing 3-like</fullName>
    </submittedName>
</protein>
<evidence type="ECO:0000259" key="2">
    <source>
        <dbReference type="SMART" id="SM01017"/>
    </source>
</evidence>
<dbReference type="Proteomes" id="UP000276133">
    <property type="component" value="Unassembled WGS sequence"/>
</dbReference>
<reference evidence="3 4" key="1">
    <citation type="journal article" date="2018" name="Sci. Rep.">
        <title>Genomic signatures of local adaptation to the degree of environmental predictability in rotifers.</title>
        <authorList>
            <person name="Franch-Gras L."/>
            <person name="Hahn C."/>
            <person name="Garcia-Roger E.M."/>
            <person name="Carmona M.J."/>
            <person name="Serra M."/>
            <person name="Gomez A."/>
        </authorList>
    </citation>
    <scope>NUCLEOTIDE SEQUENCE [LARGE SCALE GENOMIC DNA]</scope>
    <source>
        <strain evidence="3">HYR1</strain>
    </source>
</reference>
<comment type="caution">
    <text evidence="3">The sequence shown here is derived from an EMBL/GenBank/DDBJ whole genome shotgun (WGS) entry which is preliminary data.</text>
</comment>
<dbReference type="PANTHER" id="PTHR11188:SF176">
    <property type="entry name" value="ARRESTIN DOMAIN-CONTAINING PROTEIN 1"/>
    <property type="match status" value="1"/>
</dbReference>
<gene>
    <name evidence="3" type="ORF">BpHYR1_003608</name>
</gene>
<dbReference type="InterPro" id="IPR014756">
    <property type="entry name" value="Ig_E-set"/>
</dbReference>
<organism evidence="3 4">
    <name type="scientific">Brachionus plicatilis</name>
    <name type="common">Marine rotifer</name>
    <name type="synonym">Brachionus muelleri</name>
    <dbReference type="NCBI Taxonomy" id="10195"/>
    <lineage>
        <taxon>Eukaryota</taxon>
        <taxon>Metazoa</taxon>
        <taxon>Spiralia</taxon>
        <taxon>Gnathifera</taxon>
        <taxon>Rotifera</taxon>
        <taxon>Eurotatoria</taxon>
        <taxon>Monogononta</taxon>
        <taxon>Pseudotrocha</taxon>
        <taxon>Ploima</taxon>
        <taxon>Brachionidae</taxon>
        <taxon>Brachionus</taxon>
    </lineage>
</organism>
<dbReference type="EMBL" id="REGN01011116">
    <property type="protein sequence ID" value="RMZ97900.1"/>
    <property type="molecule type" value="Genomic_DNA"/>
</dbReference>
<accession>A0A3M7PGQ3</accession>
<dbReference type="Gene3D" id="2.60.40.640">
    <property type="match status" value="2"/>
</dbReference>
<comment type="similarity">
    <text evidence="1">Belongs to the arrestin family.</text>
</comment>
<dbReference type="Pfam" id="PF00339">
    <property type="entry name" value="Arrestin_N"/>
    <property type="match status" value="1"/>
</dbReference>
<evidence type="ECO:0000313" key="4">
    <source>
        <dbReference type="Proteomes" id="UP000276133"/>
    </source>
</evidence>
<dbReference type="AlphaFoldDB" id="A0A3M7PGQ3"/>
<dbReference type="InterPro" id="IPR011022">
    <property type="entry name" value="Arrestin_C-like"/>
</dbReference>
<dbReference type="STRING" id="10195.A0A3M7PGQ3"/>
<dbReference type="GO" id="GO:0005737">
    <property type="term" value="C:cytoplasm"/>
    <property type="evidence" value="ECO:0007669"/>
    <property type="project" value="TreeGrafter"/>
</dbReference>
<dbReference type="InterPro" id="IPR050357">
    <property type="entry name" value="Arrestin_domain-protein"/>
</dbReference>
<proteinExistence type="inferred from homology"/>
<dbReference type="PANTHER" id="PTHR11188">
    <property type="entry name" value="ARRESTIN DOMAIN CONTAINING PROTEIN"/>
    <property type="match status" value="1"/>
</dbReference>